<dbReference type="OrthoDB" id="34166at2"/>
<dbReference type="RefSeq" id="WP_046276887.1">
    <property type="nucleotide sequence ID" value="NZ_LATL02000093.1"/>
</dbReference>
<name>A0A0F5YLX0_9CYAN</name>
<gene>
    <name evidence="3" type="ORF">WN50_02325</name>
</gene>
<protein>
    <submittedName>
        <fullName evidence="3">TenA family transcriptional regulator</fullName>
    </submittedName>
</protein>
<dbReference type="Proteomes" id="UP000033607">
    <property type="component" value="Unassembled WGS sequence"/>
</dbReference>
<dbReference type="GO" id="GO:0005829">
    <property type="term" value="C:cytosol"/>
    <property type="evidence" value="ECO:0007669"/>
    <property type="project" value="TreeGrafter"/>
</dbReference>
<organism evidence="3 4">
    <name type="scientific">Limnoraphis robusta CS-951</name>
    <dbReference type="NCBI Taxonomy" id="1637645"/>
    <lineage>
        <taxon>Bacteria</taxon>
        <taxon>Bacillati</taxon>
        <taxon>Cyanobacteriota</taxon>
        <taxon>Cyanophyceae</taxon>
        <taxon>Oscillatoriophycideae</taxon>
        <taxon>Oscillatoriales</taxon>
        <taxon>Sirenicapillariaceae</taxon>
        <taxon>Limnoraphis</taxon>
    </lineage>
</organism>
<sequence length="208" mass="23963">MISSDLWQANQDLSIACLEHPFVQGIAQGTLPRSCFVFYVGQDAFFLRAFARAYSLAAAKAPDWEGFNLFHHLANGVLEELQLHQHYAKAWEIDLQTIQPGVATRRYTEFLLSTAWTRDIGAIAAAMTPCMRLYAFLGQKLAQPEIPNHQYTDWIKTYSSDEFEQLAQQLENLTNRYVINESAAHSIYRYALFCEQEFFQAAWEHKKQ</sequence>
<evidence type="ECO:0000313" key="4">
    <source>
        <dbReference type="Proteomes" id="UP000033607"/>
    </source>
</evidence>
<dbReference type="CDD" id="cd19368">
    <property type="entry name" value="TenA_C_AtTH2-like"/>
    <property type="match status" value="1"/>
</dbReference>
<accession>A0A0F5YLX0</accession>
<dbReference type="InterPro" id="IPR004305">
    <property type="entry name" value="Thiaminase-2/PQQC"/>
</dbReference>
<evidence type="ECO:0000256" key="1">
    <source>
        <dbReference type="ARBA" id="ARBA00004948"/>
    </source>
</evidence>
<dbReference type="InterPro" id="IPR050967">
    <property type="entry name" value="Thiamine_Salvage_TenA"/>
</dbReference>
<dbReference type="InterPro" id="IPR016084">
    <property type="entry name" value="Haem_Oase-like_multi-hlx"/>
</dbReference>
<reference evidence="3" key="1">
    <citation type="submission" date="2015-06" db="EMBL/GenBank/DDBJ databases">
        <title>Draft genome assembly of filamentous brackish cyanobacterium Limnoraphis robusta strain CS-951.</title>
        <authorList>
            <person name="Willis A."/>
            <person name="Parks M."/>
            <person name="Burford M.A."/>
        </authorList>
    </citation>
    <scope>NUCLEOTIDE SEQUENCE [LARGE SCALE GENOMIC DNA]</scope>
    <source>
        <strain evidence="3">CS-951</strain>
    </source>
</reference>
<dbReference type="PANTHER" id="PTHR43198">
    <property type="entry name" value="BIFUNCTIONAL TH2 PROTEIN"/>
    <property type="match status" value="1"/>
</dbReference>
<dbReference type="AlphaFoldDB" id="A0A0F5YLX0"/>
<feature type="domain" description="Thiaminase-2/PQQC" evidence="2">
    <location>
        <begin position="11"/>
        <end position="202"/>
    </location>
</feature>
<comment type="pathway">
    <text evidence="1">Cofactor biosynthesis; thiamine diphosphate biosynthesis.</text>
</comment>
<evidence type="ECO:0000259" key="2">
    <source>
        <dbReference type="Pfam" id="PF03070"/>
    </source>
</evidence>
<dbReference type="Gene3D" id="1.20.910.10">
    <property type="entry name" value="Heme oxygenase-like"/>
    <property type="match status" value="1"/>
</dbReference>
<dbReference type="PATRIC" id="fig|1637645.4.peg.1880"/>
<dbReference type="SUPFAM" id="SSF48613">
    <property type="entry name" value="Heme oxygenase-like"/>
    <property type="match status" value="1"/>
</dbReference>
<dbReference type="EMBL" id="LATL02000093">
    <property type="protein sequence ID" value="KKD39637.1"/>
    <property type="molecule type" value="Genomic_DNA"/>
</dbReference>
<proteinExistence type="predicted"/>
<comment type="caution">
    <text evidence="3">The sequence shown here is derived from an EMBL/GenBank/DDBJ whole genome shotgun (WGS) entry which is preliminary data.</text>
</comment>
<dbReference type="PANTHER" id="PTHR43198:SF2">
    <property type="entry name" value="SI:CH1073-67J19.1-RELATED"/>
    <property type="match status" value="1"/>
</dbReference>
<evidence type="ECO:0000313" key="3">
    <source>
        <dbReference type="EMBL" id="KKD39637.1"/>
    </source>
</evidence>
<dbReference type="Pfam" id="PF03070">
    <property type="entry name" value="TENA_THI-4"/>
    <property type="match status" value="1"/>
</dbReference>